<evidence type="ECO:0000313" key="2">
    <source>
        <dbReference type="Proteomes" id="UP000095287"/>
    </source>
</evidence>
<name>A0A1I8AVY8_9BILA</name>
<dbReference type="WBParaSite" id="L893_g9637.t1">
    <property type="protein sequence ID" value="L893_g9637.t1"/>
    <property type="gene ID" value="L893_g9637"/>
</dbReference>
<keyword evidence="1" id="KW-0732">Signal</keyword>
<evidence type="ECO:0000313" key="3">
    <source>
        <dbReference type="WBParaSite" id="L893_g9637.t1"/>
    </source>
</evidence>
<sequence>MWIHSTLAFILLFLVVSGWAGYARPPIGTQSKLRHSKKQQEHIDNIVNNLPKGADLQPLKGIDLMKQRGAKIFIKNGQDVTNLDQIKALLDANKGALNQKVQQQQAAIYQQHKDKIDSLKAGAQNLNAKPRRDDDGQLSIHDINSAVGMTGLLHEGDMALSTYVLLPFRRLSGVATGLREGVTVFQNL</sequence>
<proteinExistence type="predicted"/>
<dbReference type="Proteomes" id="UP000095287">
    <property type="component" value="Unplaced"/>
</dbReference>
<evidence type="ECO:0000256" key="1">
    <source>
        <dbReference type="SAM" id="SignalP"/>
    </source>
</evidence>
<feature type="chain" id="PRO_5009315173" evidence="1">
    <location>
        <begin position="21"/>
        <end position="188"/>
    </location>
</feature>
<accession>A0A1I8AVY8</accession>
<feature type="signal peptide" evidence="1">
    <location>
        <begin position="1"/>
        <end position="20"/>
    </location>
</feature>
<protein>
    <submittedName>
        <fullName evidence="3">DUF148 domain-containing protein</fullName>
    </submittedName>
</protein>
<reference evidence="3" key="1">
    <citation type="submission" date="2016-11" db="UniProtKB">
        <authorList>
            <consortium name="WormBaseParasite"/>
        </authorList>
    </citation>
    <scope>IDENTIFICATION</scope>
</reference>
<keyword evidence="2" id="KW-1185">Reference proteome</keyword>
<dbReference type="AlphaFoldDB" id="A0A1I8AVY8"/>
<organism evidence="2 3">
    <name type="scientific">Steinernema glaseri</name>
    <dbReference type="NCBI Taxonomy" id="37863"/>
    <lineage>
        <taxon>Eukaryota</taxon>
        <taxon>Metazoa</taxon>
        <taxon>Ecdysozoa</taxon>
        <taxon>Nematoda</taxon>
        <taxon>Chromadorea</taxon>
        <taxon>Rhabditida</taxon>
        <taxon>Tylenchina</taxon>
        <taxon>Panagrolaimomorpha</taxon>
        <taxon>Strongyloidoidea</taxon>
        <taxon>Steinernematidae</taxon>
        <taxon>Steinernema</taxon>
    </lineage>
</organism>